<dbReference type="Pfam" id="PF12627">
    <property type="entry name" value="PolyA_pol_RNAbd"/>
    <property type="match status" value="1"/>
</dbReference>
<dbReference type="InterPro" id="IPR050264">
    <property type="entry name" value="Bact_CCA-adding_enz_type3_sf"/>
</dbReference>
<dbReference type="AlphaFoldDB" id="A0A1W0WVH1"/>
<dbReference type="GO" id="GO:0016779">
    <property type="term" value="F:nucleotidyltransferase activity"/>
    <property type="evidence" value="ECO:0007669"/>
    <property type="project" value="UniProtKB-KW"/>
</dbReference>
<evidence type="ECO:0000313" key="12">
    <source>
        <dbReference type="EMBL" id="OQV19143.1"/>
    </source>
</evidence>
<dbReference type="CDD" id="cd05398">
    <property type="entry name" value="NT_ClassII-CCAase"/>
    <property type="match status" value="1"/>
</dbReference>
<keyword evidence="5" id="KW-0548">Nucleotidyltransferase</keyword>
<keyword evidence="3 9" id="KW-0808">Transferase</keyword>
<dbReference type="Proteomes" id="UP000192578">
    <property type="component" value="Unassembled WGS sequence"/>
</dbReference>
<feature type="domain" description="Poly A polymerase head" evidence="10">
    <location>
        <begin position="35"/>
        <end position="159"/>
    </location>
</feature>
<feature type="domain" description="tRNA nucleotidyltransferase/poly(A) polymerase RNA and SrmB- binding" evidence="11">
    <location>
        <begin position="194"/>
        <end position="244"/>
    </location>
</feature>
<dbReference type="Gene3D" id="3.30.460.10">
    <property type="entry name" value="Beta Polymerase, domain 2"/>
    <property type="match status" value="1"/>
</dbReference>
<evidence type="ECO:0000256" key="7">
    <source>
        <dbReference type="ARBA" id="ARBA00022741"/>
    </source>
</evidence>
<accession>A0A1W0WVH1</accession>
<dbReference type="PANTHER" id="PTHR46173:SF1">
    <property type="entry name" value="CCA TRNA NUCLEOTIDYLTRANSFERASE 1, MITOCHONDRIAL"/>
    <property type="match status" value="1"/>
</dbReference>
<organism evidence="12 13">
    <name type="scientific">Hypsibius exemplaris</name>
    <name type="common">Freshwater tardigrade</name>
    <dbReference type="NCBI Taxonomy" id="2072580"/>
    <lineage>
        <taxon>Eukaryota</taxon>
        <taxon>Metazoa</taxon>
        <taxon>Ecdysozoa</taxon>
        <taxon>Tardigrada</taxon>
        <taxon>Eutardigrada</taxon>
        <taxon>Parachela</taxon>
        <taxon>Hypsibioidea</taxon>
        <taxon>Hypsibiidae</taxon>
        <taxon>Hypsibius</taxon>
    </lineage>
</organism>
<keyword evidence="6" id="KW-0479">Metal-binding</keyword>
<evidence type="ECO:0000256" key="6">
    <source>
        <dbReference type="ARBA" id="ARBA00022723"/>
    </source>
</evidence>
<evidence type="ECO:0000256" key="5">
    <source>
        <dbReference type="ARBA" id="ARBA00022695"/>
    </source>
</evidence>
<reference evidence="13" key="1">
    <citation type="submission" date="2017-01" db="EMBL/GenBank/DDBJ databases">
        <title>Comparative genomics of anhydrobiosis in the tardigrade Hypsibius dujardini.</title>
        <authorList>
            <person name="Yoshida Y."/>
            <person name="Koutsovoulos G."/>
            <person name="Laetsch D."/>
            <person name="Stevens L."/>
            <person name="Kumar S."/>
            <person name="Horikawa D."/>
            <person name="Ishino K."/>
            <person name="Komine S."/>
            <person name="Tomita M."/>
            <person name="Blaxter M."/>
            <person name="Arakawa K."/>
        </authorList>
    </citation>
    <scope>NUCLEOTIDE SEQUENCE [LARGE SCALE GENOMIC DNA]</scope>
    <source>
        <strain evidence="13">Z151</strain>
    </source>
</reference>
<dbReference type="Gene3D" id="1.10.3090.10">
    <property type="entry name" value="cca-adding enzyme, domain 2"/>
    <property type="match status" value="1"/>
</dbReference>
<dbReference type="EMBL" id="MTYJ01000042">
    <property type="protein sequence ID" value="OQV19143.1"/>
    <property type="molecule type" value="Genomic_DNA"/>
</dbReference>
<evidence type="ECO:0000256" key="3">
    <source>
        <dbReference type="ARBA" id="ARBA00022679"/>
    </source>
</evidence>
<evidence type="ECO:0000256" key="4">
    <source>
        <dbReference type="ARBA" id="ARBA00022694"/>
    </source>
</evidence>
<dbReference type="InterPro" id="IPR032828">
    <property type="entry name" value="PolyA_RNA-bd"/>
</dbReference>
<evidence type="ECO:0000256" key="9">
    <source>
        <dbReference type="RuleBase" id="RU003953"/>
    </source>
</evidence>
<gene>
    <name evidence="12" type="ORF">BV898_06783</name>
</gene>
<dbReference type="OrthoDB" id="445712at2759"/>
<evidence type="ECO:0000259" key="10">
    <source>
        <dbReference type="Pfam" id="PF01743"/>
    </source>
</evidence>
<keyword evidence="9" id="KW-0694">RNA-binding</keyword>
<keyword evidence="4" id="KW-0819">tRNA processing</keyword>
<dbReference type="GO" id="GO:0046872">
    <property type="term" value="F:metal ion binding"/>
    <property type="evidence" value="ECO:0007669"/>
    <property type="project" value="UniProtKB-KW"/>
</dbReference>
<dbReference type="GO" id="GO:0000049">
    <property type="term" value="F:tRNA binding"/>
    <property type="evidence" value="ECO:0007669"/>
    <property type="project" value="TreeGrafter"/>
</dbReference>
<protein>
    <submittedName>
        <fullName evidence="12">CCA tRNA nucleotidyltransferase 1, mitochondrial</fullName>
    </submittedName>
</protein>
<dbReference type="GO" id="GO:1990180">
    <property type="term" value="P:mitochondrial tRNA 3'-end processing"/>
    <property type="evidence" value="ECO:0007669"/>
    <property type="project" value="TreeGrafter"/>
</dbReference>
<proteinExistence type="inferred from homology"/>
<dbReference type="InterPro" id="IPR043519">
    <property type="entry name" value="NT_sf"/>
</dbReference>
<dbReference type="GO" id="GO:0001680">
    <property type="term" value="P:tRNA 3'-terminal CCA addition"/>
    <property type="evidence" value="ECO:0007669"/>
    <property type="project" value="TreeGrafter"/>
</dbReference>
<keyword evidence="13" id="KW-1185">Reference proteome</keyword>
<comment type="similarity">
    <text evidence="2 9">Belongs to the tRNA nucleotidyltransferase/poly(A) polymerase family.</text>
</comment>
<evidence type="ECO:0000256" key="2">
    <source>
        <dbReference type="ARBA" id="ARBA00007265"/>
    </source>
</evidence>
<evidence type="ECO:0000259" key="11">
    <source>
        <dbReference type="Pfam" id="PF12627"/>
    </source>
</evidence>
<dbReference type="SUPFAM" id="SSF81891">
    <property type="entry name" value="Poly A polymerase C-terminal region-like"/>
    <property type="match status" value="1"/>
</dbReference>
<evidence type="ECO:0000256" key="1">
    <source>
        <dbReference type="ARBA" id="ARBA00001946"/>
    </source>
</evidence>
<comment type="caution">
    <text evidence="12">The sequence shown here is derived from an EMBL/GenBank/DDBJ whole genome shotgun (WGS) entry which is preliminary data.</text>
</comment>
<dbReference type="GO" id="GO:0005739">
    <property type="term" value="C:mitochondrion"/>
    <property type="evidence" value="ECO:0007669"/>
    <property type="project" value="TreeGrafter"/>
</dbReference>
<evidence type="ECO:0000313" key="13">
    <source>
        <dbReference type="Proteomes" id="UP000192578"/>
    </source>
</evidence>
<sequence length="449" mass="51540">MTSSTVQITSPVFRSLFTPELKVLSEMFKERGFELRIAGGAVRDILMNIVPVDIDLATTATPDQMKLMFQENEIRMINVGGEKHGTVTARINDQENYEITTLRIDKVTDGRFAEVEFTRDWVVDANRRDLTINSMFLDLEGNLFDFFNGSEDLQKRVIRFVGEPDKRIQEDYLRILRYFRFFGRISNGPDDHVPETLAAIARNVEGLERISGERLWTELRQIMVGRFGDSVIVKMMDTGVAAHLGLPAQLNVEELDVVWKRCHAMKPKPITIITALLHSEEDINKLDERLKLSNEECSLGVFILRHRFNPALLDFCKSNSNADPFFPYRRLLAEEMLNLPKPNWAKSHCIELLKYRGDSVLLQAMEEFEVPKFPVTGHRLLAIEAVPKGGRQTAHVLHSLRAAWIRSDFTRTEDELLTVDLPVILHNLQHQTEERGEKKPKKARNKNCS</sequence>
<dbReference type="PANTHER" id="PTHR46173">
    <property type="entry name" value="CCA TRNA NUCLEOTIDYLTRANSFERASE 1, MITOCHONDRIAL"/>
    <property type="match status" value="1"/>
</dbReference>
<dbReference type="InterPro" id="IPR002646">
    <property type="entry name" value="PolA_pol_head_dom"/>
</dbReference>
<comment type="cofactor">
    <cofactor evidence="1">
        <name>Mg(2+)</name>
        <dbReference type="ChEBI" id="CHEBI:18420"/>
    </cofactor>
</comment>
<dbReference type="GO" id="GO:0000166">
    <property type="term" value="F:nucleotide binding"/>
    <property type="evidence" value="ECO:0007669"/>
    <property type="project" value="UniProtKB-KW"/>
</dbReference>
<keyword evidence="7" id="KW-0547">Nucleotide-binding</keyword>
<evidence type="ECO:0000256" key="8">
    <source>
        <dbReference type="ARBA" id="ARBA00022842"/>
    </source>
</evidence>
<dbReference type="SUPFAM" id="SSF81301">
    <property type="entry name" value="Nucleotidyltransferase"/>
    <property type="match status" value="1"/>
</dbReference>
<name>A0A1W0WVH1_HYPEX</name>
<dbReference type="Pfam" id="PF01743">
    <property type="entry name" value="PolyA_pol"/>
    <property type="match status" value="1"/>
</dbReference>
<keyword evidence="8" id="KW-0460">Magnesium</keyword>